<protein>
    <submittedName>
        <fullName evidence="2">Uncharacterized membrane-anchored protein YjiN, DUF445 family</fullName>
    </submittedName>
</protein>
<proteinExistence type="predicted"/>
<keyword evidence="3" id="KW-1185">Reference proteome</keyword>
<dbReference type="PANTHER" id="PTHR38442:SF1">
    <property type="entry name" value="INNER MEMBRANE PROTEIN"/>
    <property type="match status" value="1"/>
</dbReference>
<sequence length="419" mass="46941">MRGFKGRANQVLAAAAGLFAVALALKYAYPGNWYAATLLTIAEASLAGGVADWFAVTALFRRPLGFPYHTALIPRNRNRLIEGLASAVEQEFLSKESIKARLVEANILNKLIAQTENISIRPFARQSADKLLDELVKTIKPELVVKYTERVIKLVLKRQLAAPHAAAAIRWSLAQGKGRDIYEACISELARLAREEKTRDIIFLYLEQIKEKTAKKNWLSALVTGFMETIDGINLPDAADALQQELIKTVDELMDDDHLVWHWFAEQLTVVAERLETPEWEQAVNDWKDGLLTRVNLNEPLTALVHSALTVLSQPSSHRQYVADWLADQGESCWEWFKTSHDIQGQAEIYVKVLTANIIDNEHHLVGRVARRALQKLSDEDLSHFIEEKTGEDLEWIRINGVIVGGVAGLGLVALKTLL</sequence>
<dbReference type="GO" id="GO:0005886">
    <property type="term" value="C:plasma membrane"/>
    <property type="evidence" value="ECO:0007669"/>
    <property type="project" value="TreeGrafter"/>
</dbReference>
<dbReference type="AlphaFoldDB" id="A0A1W2CNP7"/>
<reference evidence="2 3" key="1">
    <citation type="submission" date="2017-04" db="EMBL/GenBank/DDBJ databases">
        <authorList>
            <person name="Afonso C.L."/>
            <person name="Miller P.J."/>
            <person name="Scott M.A."/>
            <person name="Spackman E."/>
            <person name="Goraichik I."/>
            <person name="Dimitrov K.M."/>
            <person name="Suarez D.L."/>
            <person name="Swayne D.E."/>
        </authorList>
    </citation>
    <scope>NUCLEOTIDE SEQUENCE [LARGE SCALE GENOMIC DNA]</scope>
    <source>
        <strain evidence="2 3">DSM 5090</strain>
    </source>
</reference>
<dbReference type="EMBL" id="FWXI01000011">
    <property type="protein sequence ID" value="SMC86839.1"/>
    <property type="molecule type" value="Genomic_DNA"/>
</dbReference>
<evidence type="ECO:0000313" key="3">
    <source>
        <dbReference type="Proteomes" id="UP000192738"/>
    </source>
</evidence>
<keyword evidence="1" id="KW-0812">Transmembrane</keyword>
<accession>A0A1W2CNP7</accession>
<name>A0A1W2CNP7_9FIRM</name>
<keyword evidence="1" id="KW-0472">Membrane</keyword>
<dbReference type="OrthoDB" id="9769590at2"/>
<dbReference type="Pfam" id="PF04286">
    <property type="entry name" value="DUF445"/>
    <property type="match status" value="1"/>
</dbReference>
<feature type="transmembrane region" description="Helical" evidence="1">
    <location>
        <begin position="34"/>
        <end position="60"/>
    </location>
</feature>
<dbReference type="PANTHER" id="PTHR38442">
    <property type="entry name" value="INNER MEMBRANE PROTEIN-RELATED"/>
    <property type="match status" value="1"/>
</dbReference>
<organism evidence="2 3">
    <name type="scientific">Sporomusa malonica</name>
    <dbReference type="NCBI Taxonomy" id="112901"/>
    <lineage>
        <taxon>Bacteria</taxon>
        <taxon>Bacillati</taxon>
        <taxon>Bacillota</taxon>
        <taxon>Negativicutes</taxon>
        <taxon>Selenomonadales</taxon>
        <taxon>Sporomusaceae</taxon>
        <taxon>Sporomusa</taxon>
    </lineage>
</organism>
<keyword evidence="1" id="KW-1133">Transmembrane helix</keyword>
<dbReference type="InterPro" id="IPR007383">
    <property type="entry name" value="DUF445"/>
</dbReference>
<dbReference type="RefSeq" id="WP_084576311.1">
    <property type="nucleotide sequence ID" value="NZ_CP155572.1"/>
</dbReference>
<evidence type="ECO:0000313" key="2">
    <source>
        <dbReference type="EMBL" id="SMC86839.1"/>
    </source>
</evidence>
<dbReference type="Proteomes" id="UP000192738">
    <property type="component" value="Unassembled WGS sequence"/>
</dbReference>
<gene>
    <name evidence="2" type="ORF">SAMN04488500_11162</name>
</gene>
<evidence type="ECO:0000256" key="1">
    <source>
        <dbReference type="SAM" id="Phobius"/>
    </source>
</evidence>